<gene>
    <name evidence="8" type="primary">Necator_chrV.g17721</name>
    <name evidence="8" type="ORF">RB195_012931</name>
</gene>
<dbReference type="PANTHER" id="PTHR12515:SF5">
    <property type="entry name" value="PROTEIN SMAUG"/>
    <property type="match status" value="1"/>
</dbReference>
<dbReference type="Pfam" id="PF00536">
    <property type="entry name" value="SAM_1"/>
    <property type="match status" value="1"/>
</dbReference>
<keyword evidence="9" id="KW-1185">Reference proteome</keyword>
<dbReference type="Proteomes" id="UP001303046">
    <property type="component" value="Unassembled WGS sequence"/>
</dbReference>
<dbReference type="PANTHER" id="PTHR12515">
    <property type="entry name" value="STERILE ALPHA MOTIF DOMAIN CONTAINING PROTEIN 4-RELATED"/>
    <property type="match status" value="1"/>
</dbReference>
<reference evidence="8 9" key="1">
    <citation type="submission" date="2023-08" db="EMBL/GenBank/DDBJ databases">
        <title>A Necator americanus chromosomal reference genome.</title>
        <authorList>
            <person name="Ilik V."/>
            <person name="Petrzelkova K.J."/>
            <person name="Pardy F."/>
            <person name="Fuh T."/>
            <person name="Niatou-Singa F.S."/>
            <person name="Gouil Q."/>
            <person name="Baker L."/>
            <person name="Ritchie M.E."/>
            <person name="Jex A.R."/>
            <person name="Gazzola D."/>
            <person name="Li H."/>
            <person name="Toshio Fujiwara R."/>
            <person name="Zhan B."/>
            <person name="Aroian R.V."/>
            <person name="Pafco B."/>
            <person name="Schwarz E.M."/>
        </authorList>
    </citation>
    <scope>NUCLEOTIDE SEQUENCE [LARGE SCALE GENOMIC DNA]</scope>
    <source>
        <strain evidence="8 9">Aroian</strain>
        <tissue evidence="8">Whole animal</tissue>
    </source>
</reference>
<dbReference type="InterPro" id="IPR001660">
    <property type="entry name" value="SAM"/>
</dbReference>
<dbReference type="InterPro" id="IPR037093">
    <property type="entry name" value="PHAT_dom_sf"/>
</dbReference>
<dbReference type="Gene3D" id="1.10.150.50">
    <property type="entry name" value="Transcription Factor, Ets-1"/>
    <property type="match status" value="1"/>
</dbReference>
<keyword evidence="5" id="KW-0694">RNA-binding</keyword>
<feature type="domain" description="SAM" evidence="7">
    <location>
        <begin position="89"/>
        <end position="152"/>
    </location>
</feature>
<keyword evidence="4" id="KW-0678">Repressor</keyword>
<proteinExistence type="inferred from homology"/>
<feature type="compositionally biased region" description="Low complexity" evidence="6">
    <location>
        <begin position="488"/>
        <end position="506"/>
    </location>
</feature>
<evidence type="ECO:0000256" key="6">
    <source>
        <dbReference type="SAM" id="MobiDB-lite"/>
    </source>
</evidence>
<dbReference type="InterPro" id="IPR037634">
    <property type="entry name" value="Smaug_SAM"/>
</dbReference>
<dbReference type="EMBL" id="JAVFWL010000005">
    <property type="protein sequence ID" value="KAK6753641.1"/>
    <property type="molecule type" value="Genomic_DNA"/>
</dbReference>
<evidence type="ECO:0000256" key="4">
    <source>
        <dbReference type="ARBA" id="ARBA00022491"/>
    </source>
</evidence>
<dbReference type="InterPro" id="IPR013761">
    <property type="entry name" value="SAM/pointed_sf"/>
</dbReference>
<evidence type="ECO:0000259" key="7">
    <source>
        <dbReference type="SMART" id="SM00454"/>
    </source>
</evidence>
<dbReference type="InterPro" id="IPR050897">
    <property type="entry name" value="SMAUG/VTS1_RNA-bind"/>
</dbReference>
<dbReference type="SUPFAM" id="SSF47769">
    <property type="entry name" value="SAM/Pointed domain"/>
    <property type="match status" value="1"/>
</dbReference>
<accession>A0ABR1DVZ1</accession>
<name>A0ABR1DVZ1_NECAM</name>
<evidence type="ECO:0000256" key="1">
    <source>
        <dbReference type="ARBA" id="ARBA00004496"/>
    </source>
</evidence>
<evidence type="ECO:0000256" key="2">
    <source>
        <dbReference type="ARBA" id="ARBA00008232"/>
    </source>
</evidence>
<keyword evidence="3" id="KW-0963">Cytoplasm</keyword>
<evidence type="ECO:0000313" key="9">
    <source>
        <dbReference type="Proteomes" id="UP001303046"/>
    </source>
</evidence>
<dbReference type="SMART" id="SM00454">
    <property type="entry name" value="SAM"/>
    <property type="match status" value="1"/>
</dbReference>
<protein>
    <recommendedName>
        <fullName evidence="7">SAM domain-containing protein</fullName>
    </recommendedName>
</protein>
<dbReference type="Gene3D" id="1.25.40.170">
    <property type="entry name" value="Smaug, PHAT domain"/>
    <property type="match status" value="1"/>
</dbReference>
<evidence type="ECO:0000313" key="8">
    <source>
        <dbReference type="EMBL" id="KAK6753641.1"/>
    </source>
</evidence>
<comment type="caution">
    <text evidence="8">The sequence shown here is derived from an EMBL/GenBank/DDBJ whole genome shotgun (WGS) entry which is preliminary data.</text>
</comment>
<dbReference type="CDD" id="cd09557">
    <property type="entry name" value="SAM_Smaug"/>
    <property type="match status" value="1"/>
</dbReference>
<organism evidence="8 9">
    <name type="scientific">Necator americanus</name>
    <name type="common">Human hookworm</name>
    <dbReference type="NCBI Taxonomy" id="51031"/>
    <lineage>
        <taxon>Eukaryota</taxon>
        <taxon>Metazoa</taxon>
        <taxon>Ecdysozoa</taxon>
        <taxon>Nematoda</taxon>
        <taxon>Chromadorea</taxon>
        <taxon>Rhabditida</taxon>
        <taxon>Rhabditina</taxon>
        <taxon>Rhabditomorpha</taxon>
        <taxon>Strongyloidea</taxon>
        <taxon>Ancylostomatidae</taxon>
        <taxon>Bunostominae</taxon>
        <taxon>Necator</taxon>
    </lineage>
</organism>
<comment type="similarity">
    <text evidence="2">Belongs to the SMAUG family.</text>
</comment>
<evidence type="ECO:0000256" key="3">
    <source>
        <dbReference type="ARBA" id="ARBA00022490"/>
    </source>
</evidence>
<sequence length="531" mass="60317">MQPGSSTVACFLDLHSSFNVTLTPNASTTSKAYNQCRQSRDDFYYKETKQLFPQMKHPASEQQQRMSPFDAAPSSISYSPPLTPPSLELLKIGMRDVPSWLKSLRLHKYTSLFAELSYEDMMKLDEEELEKRKVTKGARKKILQSIQKLCSRSADLRKMHERLSLTHPQGCLRCVIASLRQMMTTPMIPYIPAPGENSDNVHGFTCVSNIHDQNVPGLIFNVLREVQQAVFVSSRQPLDLEYDYLLMLFAIYDRICNSEAFTSAQKQRVLQWKRLARKAIRPADVRRQRIGIPHSGKCELCHYKDLSYRDNGKMNNKPNVGSSERISCQLQQHRFADAQITNHFSLAGVVLNPFLSTSVPVSHYGVDQYIVRQWPPTFILDNNHQNNVNLRNRTRRMLPLNAEVITQTVPQYRSQQRFVPVETSIPLLSGSSQSHEVPSRWPRSIYENRELLARDNAGRIQLNKLLSQPSSLWDSLSPSCPPVERSGDTTSGYSSSTSDRSSGAGSPRACDFGQTLYDRVCRELAALQLSI</sequence>
<evidence type="ECO:0000256" key="5">
    <source>
        <dbReference type="ARBA" id="ARBA00022884"/>
    </source>
</evidence>
<comment type="subcellular location">
    <subcellularLocation>
        <location evidence="1">Cytoplasm</location>
    </subcellularLocation>
</comment>
<feature type="region of interest" description="Disordered" evidence="6">
    <location>
        <begin position="470"/>
        <end position="507"/>
    </location>
</feature>